<keyword evidence="2" id="KW-1185">Reference proteome</keyword>
<proteinExistence type="predicted"/>
<dbReference type="Proteomes" id="UP001174677">
    <property type="component" value="Chromosome 16"/>
</dbReference>
<reference evidence="1" key="1">
    <citation type="journal article" date="2023" name="Plant Biotechnol. J.">
        <title>Chromosome-level wild Hevea brasiliensis genome provides new tools for genomic-assisted breeding and valuable loci to elevate rubber yield.</title>
        <authorList>
            <person name="Cheng H."/>
            <person name="Song X."/>
            <person name="Hu Y."/>
            <person name="Wu T."/>
            <person name="Yang Q."/>
            <person name="An Z."/>
            <person name="Feng S."/>
            <person name="Deng Z."/>
            <person name="Wu W."/>
            <person name="Zeng X."/>
            <person name="Tu M."/>
            <person name="Wang X."/>
            <person name="Huang H."/>
        </authorList>
    </citation>
    <scope>NUCLEOTIDE SEQUENCE</scope>
    <source>
        <strain evidence="1">MT/VB/25A 57/8</strain>
    </source>
</reference>
<accession>A0ABQ9KQ39</accession>
<dbReference type="PANTHER" id="PTHR33116">
    <property type="entry name" value="REVERSE TRANSCRIPTASE ZINC-BINDING DOMAIN-CONTAINING PROTEIN-RELATED-RELATED"/>
    <property type="match status" value="1"/>
</dbReference>
<gene>
    <name evidence="1" type="ORF">P3X46_028773</name>
</gene>
<organism evidence="1 2">
    <name type="scientific">Hevea brasiliensis</name>
    <name type="common">Para rubber tree</name>
    <name type="synonym">Siphonia brasiliensis</name>
    <dbReference type="NCBI Taxonomy" id="3981"/>
    <lineage>
        <taxon>Eukaryota</taxon>
        <taxon>Viridiplantae</taxon>
        <taxon>Streptophyta</taxon>
        <taxon>Embryophyta</taxon>
        <taxon>Tracheophyta</taxon>
        <taxon>Spermatophyta</taxon>
        <taxon>Magnoliopsida</taxon>
        <taxon>eudicotyledons</taxon>
        <taxon>Gunneridae</taxon>
        <taxon>Pentapetalae</taxon>
        <taxon>rosids</taxon>
        <taxon>fabids</taxon>
        <taxon>Malpighiales</taxon>
        <taxon>Euphorbiaceae</taxon>
        <taxon>Crotonoideae</taxon>
        <taxon>Micrandreae</taxon>
        <taxon>Hevea</taxon>
    </lineage>
</organism>
<evidence type="ECO:0000313" key="1">
    <source>
        <dbReference type="EMBL" id="KAJ9146518.1"/>
    </source>
</evidence>
<sequence length="220" mass="25150">MAVKIDMHKAYDQVDYSILVNRAPTPPFYPSKGLRQWDPLSSYLFLFVSQALSCLINREHQLGHFKGFQFNIFTPTVTNILFADDTLIFGRATRADAKAIKEILAVLEMHEMLPREKYLGLPSVWGRSKAQALNFVEERIGAKTQSWQQKLSTQASREILIKSVLHAIPAYSMAILRYCHTLPLRKVQNDPVVYLINYRTSPTDNSLNTLQGILNNFNSF</sequence>
<dbReference type="EMBL" id="JARPOI010000016">
    <property type="protein sequence ID" value="KAJ9146518.1"/>
    <property type="molecule type" value="Genomic_DNA"/>
</dbReference>
<name>A0ABQ9KQ39_HEVBR</name>
<dbReference type="PANTHER" id="PTHR33116:SF86">
    <property type="entry name" value="REVERSE TRANSCRIPTASE DOMAIN-CONTAINING PROTEIN"/>
    <property type="match status" value="1"/>
</dbReference>
<evidence type="ECO:0000313" key="2">
    <source>
        <dbReference type="Proteomes" id="UP001174677"/>
    </source>
</evidence>
<protein>
    <recommendedName>
        <fullName evidence="3">Reverse transcriptase domain-containing protein</fullName>
    </recommendedName>
</protein>
<evidence type="ECO:0008006" key="3">
    <source>
        <dbReference type="Google" id="ProtNLM"/>
    </source>
</evidence>
<comment type="caution">
    <text evidence="1">The sequence shown here is derived from an EMBL/GenBank/DDBJ whole genome shotgun (WGS) entry which is preliminary data.</text>
</comment>